<keyword evidence="2" id="KW-0472">Membrane</keyword>
<sequence length="1026" mass="116420">MKRFSDTRALTPRVGFLNCAFKRLSLHCAPRSGGMMCGPNAHSQCCALTLARNVCAEVGMLFRGIWMLRRRYCTGPLLLLGIAVGLFYHTVTMDRDRTEFKSSQRDQMNRSAVFDYKLLLKNPERLLSLLEASQTDFVYHSQRSCAGKAIILTGQHAPTDTEVQLYKRVLQQQGYRVDQARYAETSASLRQDRRDGRDWSVLICLKGSEKSCLRKINFAHPQHQQRVNIIPAFAGVFLDMGGVCRFLTDSQLSGVTLPIRPSACAFSTSPQEGTPNAAEDEWRRPITDSRSGVQSMNATINVYVLVTSATPLTAFVHRTALVKPHLDKTSYATELQVFFRERLGPVLSHKAIEHMNHVISGILKAALLTTKDSSPSPRCQLCFQLMTFSLHYNSSLHPVVVKLQTDLHFDGMKDPHFDGQIAKEYMLEDVLKLLFPACSSEGVEPSLLFRTKEENQKYSDCEGPKDLCLPPDEMHLLQQFNLHLKRPGPFQLLYPTCPLPDDPQHDLIQTESLSAQDYGWRPALVALLQELSLYYTRKHQTESLDDPKSPGASDPRKGRCVDPHLRQLYTDPPMVLMPAFNAWEKEYRAEVPFDVITIRIRPEAVSPHCHIHLDEHRGPRMANYPVGLGNSRINILVMDESEAEPIVMTIYTLYIYRESRPSLPMFDEYVMCSFMQDCGLVVRPDQLCGLEPIPGTRSSEEAQASPRPCLSGDEPGRWVVPCLSCSDNRTCDWREVAWQPDSCYHPLLDQPQLQTCMMGRKVLFIGDSTNRGMMYYLMERVNTTLEDWDKAHDTIVYHNLNQGRTIVSYSYYPQFWLPKAQRPTFQRALQQLLERSRPLENSPQTVLVAGGVQWLNLNHLRTIKQVLEREGLEKIMVVVKSLGMGFHLPVDGIRSLPLNGVQELYNVNKNILESAKHLGYEVIDTLSITMGRYREFLQGRCACHFHEVYKLPFPSSASQRKLKIFRVGGESRNPASVQTGPQEHEEPSSQPDVSYHVKGPVNAVYSEILLSRICVNHAINGTIHQQ</sequence>
<protein>
    <submittedName>
        <fullName evidence="3">Cadherin-like and PC-esterase domain-containing protein 1</fullName>
    </submittedName>
</protein>
<proteinExistence type="predicted"/>
<keyword evidence="2" id="KW-0812">Transmembrane</keyword>
<evidence type="ECO:0000256" key="2">
    <source>
        <dbReference type="SAM" id="Phobius"/>
    </source>
</evidence>
<dbReference type="PANTHER" id="PTHR14776:SF1">
    <property type="entry name" value="CADHERIN-LIKE AND PC-ESTERASE DOMAIN-CONTAINING PROTEIN 1"/>
    <property type="match status" value="1"/>
</dbReference>
<reference evidence="3" key="1">
    <citation type="submission" date="2025-08" db="UniProtKB">
        <authorList>
            <consortium name="RefSeq"/>
        </authorList>
    </citation>
    <scope>IDENTIFICATION</scope>
    <source>
        <tissue evidence="3">Muscle</tissue>
    </source>
</reference>
<accession>A0A9Q9XMZ7</accession>
<dbReference type="GeneID" id="109071791"/>
<evidence type="ECO:0000256" key="1">
    <source>
        <dbReference type="SAM" id="MobiDB-lite"/>
    </source>
</evidence>
<dbReference type="AlphaFoldDB" id="A0A9Q9XMZ7"/>
<keyword evidence="2" id="KW-1133">Transmembrane helix</keyword>
<dbReference type="OrthoDB" id="1932925at2759"/>
<dbReference type="KEGG" id="ccar:109071791"/>
<gene>
    <name evidence="3" type="primary">LOC109071791</name>
</gene>
<name>A0A9Q9XMZ7_CYPCA</name>
<dbReference type="RefSeq" id="XP_042604812.1">
    <property type="nucleotide sequence ID" value="XM_042748878.1"/>
</dbReference>
<feature type="region of interest" description="Disordered" evidence="1">
    <location>
        <begin position="971"/>
        <end position="995"/>
    </location>
</feature>
<dbReference type="Proteomes" id="UP001155660">
    <property type="component" value="Chromosome A4"/>
</dbReference>
<evidence type="ECO:0000313" key="3">
    <source>
        <dbReference type="RefSeq" id="XP_042604812.1"/>
    </source>
</evidence>
<feature type="region of interest" description="Disordered" evidence="1">
    <location>
        <begin position="540"/>
        <end position="560"/>
    </location>
</feature>
<organism evidence="3">
    <name type="scientific">Cyprinus carpio</name>
    <name type="common">Common carp</name>
    <dbReference type="NCBI Taxonomy" id="7962"/>
    <lineage>
        <taxon>Eukaryota</taxon>
        <taxon>Metazoa</taxon>
        <taxon>Chordata</taxon>
        <taxon>Craniata</taxon>
        <taxon>Vertebrata</taxon>
        <taxon>Euteleostomi</taxon>
        <taxon>Actinopterygii</taxon>
        <taxon>Neopterygii</taxon>
        <taxon>Teleostei</taxon>
        <taxon>Ostariophysi</taxon>
        <taxon>Cypriniformes</taxon>
        <taxon>Cyprinidae</taxon>
        <taxon>Cyprininae</taxon>
        <taxon>Cyprinus</taxon>
    </lineage>
</organism>
<dbReference type="PANTHER" id="PTHR14776">
    <property type="entry name" value="CADHERIN-LIKE AND PC-ESTERASE DOMAIN-CONTAINING PROTEIN 1"/>
    <property type="match status" value="1"/>
</dbReference>
<feature type="transmembrane region" description="Helical" evidence="2">
    <location>
        <begin position="72"/>
        <end position="91"/>
    </location>
</feature>